<name>A0A8S5S2L4_9CAUD</name>
<evidence type="ECO:0000259" key="5">
    <source>
        <dbReference type="Pfam" id="PF07980"/>
    </source>
</evidence>
<keyword evidence="3" id="KW-0472">Membrane</keyword>
<keyword evidence="2" id="KW-0732">Signal</keyword>
<dbReference type="InterPro" id="IPR011990">
    <property type="entry name" value="TPR-like_helical_dom_sf"/>
</dbReference>
<accession>A0A8S5S2L4</accession>
<dbReference type="SUPFAM" id="SSF48452">
    <property type="entry name" value="TPR-like"/>
    <property type="match status" value="1"/>
</dbReference>
<protein>
    <submittedName>
        <fullName evidence="6">SusD family</fullName>
    </submittedName>
</protein>
<reference evidence="6" key="1">
    <citation type="journal article" date="2021" name="Proc. Natl. Acad. Sci. U.S.A.">
        <title>A Catalog of Tens of Thousands of Viruses from Human Metagenomes Reveals Hidden Associations with Chronic Diseases.</title>
        <authorList>
            <person name="Tisza M.J."/>
            <person name="Buck C.B."/>
        </authorList>
    </citation>
    <scope>NUCLEOTIDE SEQUENCE</scope>
    <source>
        <strain evidence="6">CtBLh2</strain>
    </source>
</reference>
<feature type="domain" description="RagB/SusD" evidence="5">
    <location>
        <begin position="352"/>
        <end position="588"/>
    </location>
</feature>
<evidence type="ECO:0000313" key="6">
    <source>
        <dbReference type="EMBL" id="DAF45261.1"/>
    </source>
</evidence>
<dbReference type="Pfam" id="PF07980">
    <property type="entry name" value="SusD_RagB"/>
    <property type="match status" value="1"/>
</dbReference>
<organism evidence="6">
    <name type="scientific">Siphoviridae sp. ctBLh2</name>
    <dbReference type="NCBI Taxonomy" id="2827803"/>
    <lineage>
        <taxon>Viruses</taxon>
        <taxon>Duplodnaviria</taxon>
        <taxon>Heunggongvirae</taxon>
        <taxon>Uroviricota</taxon>
        <taxon>Caudoviricetes</taxon>
    </lineage>
</organism>
<sequence length="588" mass="66716">MKSILNYLCLACLLAAAGCNDAFMDRFPRHSVTQEDFFKTVEDLKTYTNGFYAYLDIRLDDGVCDNVSVYGGSRSDLSQMIYGGLTPDNVSAGVWDWSAIRNVNYFLTYASGAEGPEEEINHYIGFGRLMRAYLYYEKVKMFGDVPWYDRPLTDADTEELYKTQDSRVFVVDKIMEDLDFAVKNMQPAEDRTMFGVWAARTLQARIALHEGTFRKYHGIEGAEDFLKVAEEASGDVLANGGFSLHSGSYQSLFNSQELKDNSEMILFREHTAALSEFTAYNVLDLNWGLSRDLVDSYLMLDGTPFTSLPGNETMTFDKQFENRDLRLTQTSVYPGWIDIKFGVPYLCKPPYGGYGQIKFYPDTPEQCFYYACVSDIPLLRLGEVMLIYAEAKAELGTLTDEDLNNTVNLLRRRGGIEVPLTRESANGTIDPVLEQMYPNVSGANKGVILEIRRERRVELACEGFRYDDLMRWKCGELMARPGEGMYVPALGAYDVTGDGVLDIAILNEASDKGPIADLPEEVQNSLIIHALKDENGDATFYLEHGDSGRIRFRQDRDGTRAWKDQYYYYPIPQEQIRLNPNLKQPSTW</sequence>
<evidence type="ECO:0000256" key="2">
    <source>
        <dbReference type="ARBA" id="ARBA00022729"/>
    </source>
</evidence>
<evidence type="ECO:0000256" key="1">
    <source>
        <dbReference type="ARBA" id="ARBA00004442"/>
    </source>
</evidence>
<dbReference type="InterPro" id="IPR012944">
    <property type="entry name" value="SusD_RagB_dom"/>
</dbReference>
<dbReference type="EMBL" id="BK032514">
    <property type="protein sequence ID" value="DAF45261.1"/>
    <property type="molecule type" value="Genomic_DNA"/>
</dbReference>
<dbReference type="PROSITE" id="PS51257">
    <property type="entry name" value="PROKAR_LIPOPROTEIN"/>
    <property type="match status" value="1"/>
</dbReference>
<dbReference type="Gene3D" id="1.25.40.390">
    <property type="match status" value="1"/>
</dbReference>
<proteinExistence type="predicted"/>
<keyword evidence="4" id="KW-0998">Cell outer membrane</keyword>
<evidence type="ECO:0000256" key="4">
    <source>
        <dbReference type="ARBA" id="ARBA00023237"/>
    </source>
</evidence>
<evidence type="ECO:0000256" key="3">
    <source>
        <dbReference type="ARBA" id="ARBA00023136"/>
    </source>
</evidence>
<comment type="subcellular location">
    <subcellularLocation>
        <location evidence="1">Cell outer membrane</location>
    </subcellularLocation>
</comment>